<dbReference type="InterPro" id="IPR003010">
    <property type="entry name" value="C-N_Hydrolase"/>
</dbReference>
<dbReference type="PANTHER" id="PTHR23088:SF50">
    <property type="entry name" value="HYDROLASE YHCX"/>
    <property type="match status" value="1"/>
</dbReference>
<dbReference type="GO" id="GO:0016787">
    <property type="term" value="F:hydrolase activity"/>
    <property type="evidence" value="ECO:0007669"/>
    <property type="project" value="UniProtKB-KW"/>
</dbReference>
<feature type="domain" description="CN hydrolase" evidence="1">
    <location>
        <begin position="1"/>
        <end position="259"/>
    </location>
</feature>
<dbReference type="RefSeq" id="WP_184384011.1">
    <property type="nucleotide sequence ID" value="NZ_JACIDJ010000003.1"/>
</dbReference>
<dbReference type="Gene3D" id="3.60.110.10">
    <property type="entry name" value="Carbon-nitrogen hydrolase"/>
    <property type="match status" value="1"/>
</dbReference>
<dbReference type="Proteomes" id="UP000553193">
    <property type="component" value="Unassembled WGS sequence"/>
</dbReference>
<dbReference type="SUPFAM" id="SSF56317">
    <property type="entry name" value="Carbon-nitrogen hydrolase"/>
    <property type="match status" value="1"/>
</dbReference>
<proteinExistence type="predicted"/>
<dbReference type="AlphaFoldDB" id="A0A840AF48"/>
<evidence type="ECO:0000313" key="3">
    <source>
        <dbReference type="Proteomes" id="UP000553193"/>
    </source>
</evidence>
<evidence type="ECO:0000259" key="1">
    <source>
        <dbReference type="PROSITE" id="PS50263"/>
    </source>
</evidence>
<evidence type="ECO:0000313" key="2">
    <source>
        <dbReference type="EMBL" id="MBB3898834.1"/>
    </source>
</evidence>
<sequence length="290" mass="30319">MRLATLAWPVEPLADVSAYAAKLDHWCGQARAGGAELLLAAEYACVELGAALAGNREADEATELRAMVAASEAILAAMRGASMRHGLWLAPGTLPVAMGGRIINRAPLITPEGRIAFQDKFRMTRFEAERWGVAAGAPPGVFETPWGRVGLAICYDAEFPSLVRAQVEAGAWLVLVPSCTDTLHGWHRVRIAAQARAMENQCFVAVAPTVGGFAASAALDENHGAACVFGPVDRGFAPDGVVAAGVLDAAGLVFADLDPARLQAVRADGAVRNHSDWPGAIPHPAPLGFA</sequence>
<dbReference type="EMBL" id="JACIDJ010000003">
    <property type="protein sequence ID" value="MBB3898834.1"/>
    <property type="molecule type" value="Genomic_DNA"/>
</dbReference>
<dbReference type="PANTHER" id="PTHR23088">
    <property type="entry name" value="NITRILASE-RELATED"/>
    <property type="match status" value="1"/>
</dbReference>
<accession>A0A840AF48</accession>
<keyword evidence="3" id="KW-1185">Reference proteome</keyword>
<dbReference type="Pfam" id="PF00795">
    <property type="entry name" value="CN_hydrolase"/>
    <property type="match status" value="1"/>
</dbReference>
<keyword evidence="2" id="KW-0378">Hydrolase</keyword>
<protein>
    <submittedName>
        <fullName evidence="2">Putative amidohydrolase</fullName>
    </submittedName>
</protein>
<organism evidence="2 3">
    <name type="scientific">Roseococcus suduntuyensis</name>
    <dbReference type="NCBI Taxonomy" id="455361"/>
    <lineage>
        <taxon>Bacteria</taxon>
        <taxon>Pseudomonadati</taxon>
        <taxon>Pseudomonadota</taxon>
        <taxon>Alphaproteobacteria</taxon>
        <taxon>Acetobacterales</taxon>
        <taxon>Roseomonadaceae</taxon>
        <taxon>Roseococcus</taxon>
    </lineage>
</organism>
<dbReference type="PROSITE" id="PS50263">
    <property type="entry name" value="CN_HYDROLASE"/>
    <property type="match status" value="1"/>
</dbReference>
<dbReference type="InterPro" id="IPR036526">
    <property type="entry name" value="C-N_Hydrolase_sf"/>
</dbReference>
<name>A0A840AF48_9PROT</name>
<comment type="caution">
    <text evidence="2">The sequence shown here is derived from an EMBL/GenBank/DDBJ whole genome shotgun (WGS) entry which is preliminary data.</text>
</comment>
<reference evidence="2 3" key="1">
    <citation type="submission" date="2020-08" db="EMBL/GenBank/DDBJ databases">
        <title>Genomic Encyclopedia of Type Strains, Phase IV (KMG-IV): sequencing the most valuable type-strain genomes for metagenomic binning, comparative biology and taxonomic classification.</title>
        <authorList>
            <person name="Goeker M."/>
        </authorList>
    </citation>
    <scope>NUCLEOTIDE SEQUENCE [LARGE SCALE GENOMIC DNA]</scope>
    <source>
        <strain evidence="2 3">DSM 19979</strain>
    </source>
</reference>
<dbReference type="CDD" id="cd07574">
    <property type="entry name" value="nitrilase_Rim1_like"/>
    <property type="match status" value="1"/>
</dbReference>
<gene>
    <name evidence="2" type="ORF">GGQ83_002277</name>
</gene>